<keyword evidence="3" id="KW-1185">Reference proteome</keyword>
<comment type="caution">
    <text evidence="2">The sequence shown here is derived from an EMBL/GenBank/DDBJ whole genome shotgun (WGS) entry which is preliminary data.</text>
</comment>
<organism evidence="2 3">
    <name type="scientific">Cellulomonas rhizosphaerae</name>
    <dbReference type="NCBI Taxonomy" id="2293719"/>
    <lineage>
        <taxon>Bacteria</taxon>
        <taxon>Bacillati</taxon>
        <taxon>Actinomycetota</taxon>
        <taxon>Actinomycetes</taxon>
        <taxon>Micrococcales</taxon>
        <taxon>Cellulomonadaceae</taxon>
        <taxon>Cellulomonas</taxon>
    </lineage>
</organism>
<feature type="transmembrane region" description="Helical" evidence="1">
    <location>
        <begin position="249"/>
        <end position="270"/>
    </location>
</feature>
<feature type="transmembrane region" description="Helical" evidence="1">
    <location>
        <begin position="135"/>
        <end position="161"/>
    </location>
</feature>
<feature type="transmembrane region" description="Helical" evidence="1">
    <location>
        <begin position="437"/>
        <end position="459"/>
    </location>
</feature>
<feature type="transmembrane region" description="Helical" evidence="1">
    <location>
        <begin position="306"/>
        <end position="328"/>
    </location>
</feature>
<keyword evidence="1" id="KW-0812">Transmembrane</keyword>
<dbReference type="EMBL" id="QWKP01000221">
    <property type="protein sequence ID" value="RHA37673.1"/>
    <property type="molecule type" value="Genomic_DNA"/>
</dbReference>
<feature type="transmembrane region" description="Helical" evidence="1">
    <location>
        <begin position="348"/>
        <end position="368"/>
    </location>
</feature>
<dbReference type="OrthoDB" id="2014935at2"/>
<feature type="transmembrane region" description="Helical" evidence="1">
    <location>
        <begin position="31"/>
        <end position="49"/>
    </location>
</feature>
<dbReference type="RefSeq" id="WP_118768535.1">
    <property type="nucleotide sequence ID" value="NZ_QWKP01000221.1"/>
</dbReference>
<dbReference type="Proteomes" id="UP000283374">
    <property type="component" value="Unassembled WGS sequence"/>
</dbReference>
<feature type="transmembrane region" description="Helical" evidence="1">
    <location>
        <begin position="506"/>
        <end position="525"/>
    </location>
</feature>
<evidence type="ECO:0000256" key="1">
    <source>
        <dbReference type="SAM" id="Phobius"/>
    </source>
</evidence>
<keyword evidence="1" id="KW-0472">Membrane</keyword>
<name>A0A413RHQ9_9CELL</name>
<dbReference type="AlphaFoldDB" id="A0A413RHQ9"/>
<feature type="transmembrane region" description="Helical" evidence="1">
    <location>
        <begin position="466"/>
        <end position="486"/>
    </location>
</feature>
<keyword evidence="1" id="KW-1133">Transmembrane helix</keyword>
<evidence type="ECO:0000313" key="2">
    <source>
        <dbReference type="EMBL" id="RHA37673.1"/>
    </source>
</evidence>
<sequence>MTTTVATARGGALAGTRGLVRLVLRADRWRIVIWAVAVAWLTVVSVRALDDLYASDTSRAARAELIASPAATALAGPGYGLDDYTIGAMTANELALWIMLPVGIMAVLAVTRHLRAPEEDGRLELVRSQPVGSAAPVVAGLVAAALAVLAVGTLTFVGLLATSLDPAGSALMCASVVVVALVLAGASAVASQLSAHARTASSLGMAAIGVAFLLRAVGDVRGPRSTSVWTWLSPFGWSQATAPYTEDRWWPLLVGVAATAVSVALAFALAGRRDLGTGLLAERPGREHGRIRGVVGLTWRRQRTAIWSWGAAVVLSGALVGVLAAQIADFVADQPSLEDLFPGGVGGATAAAFALYSVFLAVLAFAYVTTAVGAARHEETSGRAETLLALPVSRARWLGSQLALAGAAAVVMLLVAGLVMGLTAAASLDDPSQVRTLVGAAAVTIPGVLVVLGVAVLLLGVAPRAFAAVWAYVAYVGVMAMFGDLLPDGADAASPFTYLPALPAEPMTWTPVVGCTVVGLVLVLVGTQGFRRRDLQG</sequence>
<feature type="transmembrane region" description="Helical" evidence="1">
    <location>
        <begin position="202"/>
        <end position="218"/>
    </location>
</feature>
<feature type="transmembrane region" description="Helical" evidence="1">
    <location>
        <begin position="94"/>
        <end position="114"/>
    </location>
</feature>
<feature type="transmembrane region" description="Helical" evidence="1">
    <location>
        <begin position="167"/>
        <end position="190"/>
    </location>
</feature>
<feature type="transmembrane region" description="Helical" evidence="1">
    <location>
        <begin position="402"/>
        <end position="425"/>
    </location>
</feature>
<evidence type="ECO:0000313" key="3">
    <source>
        <dbReference type="Proteomes" id="UP000283374"/>
    </source>
</evidence>
<accession>A0A413RHQ9</accession>
<reference evidence="2 3" key="1">
    <citation type="submission" date="2018-08" db="EMBL/GenBank/DDBJ databases">
        <title>Cellulomonas rhizosphaerae sp. nov., a novel actinomycete isolated from soil.</title>
        <authorList>
            <person name="Tian Y."/>
        </authorList>
    </citation>
    <scope>NUCLEOTIDE SEQUENCE [LARGE SCALE GENOMIC DNA]</scope>
    <source>
        <strain evidence="2 3">NEAU-TCZ24</strain>
    </source>
</reference>
<protein>
    <submittedName>
        <fullName evidence="2">Anibiotic ABC transporter</fullName>
    </submittedName>
</protein>
<proteinExistence type="predicted"/>
<gene>
    <name evidence="2" type="ORF">D1825_16625</name>
</gene>